<dbReference type="Proteomes" id="UP000196655">
    <property type="component" value="Unassembled WGS sequence"/>
</dbReference>
<dbReference type="CDD" id="cd02440">
    <property type="entry name" value="AdoMet_MTases"/>
    <property type="match status" value="1"/>
</dbReference>
<dbReference type="PANTHER" id="PTHR43464:SF92">
    <property type="entry name" value="SLR1071 PROTEIN"/>
    <property type="match status" value="1"/>
</dbReference>
<evidence type="ECO:0000313" key="3">
    <source>
        <dbReference type="Proteomes" id="UP000196655"/>
    </source>
</evidence>
<dbReference type="InterPro" id="IPR013216">
    <property type="entry name" value="Methyltransf_11"/>
</dbReference>
<dbReference type="AlphaFoldDB" id="A0A211ZSJ1"/>
<proteinExistence type="predicted"/>
<dbReference type="Gene3D" id="3.40.50.150">
    <property type="entry name" value="Vaccinia Virus protein VP39"/>
    <property type="match status" value="1"/>
</dbReference>
<dbReference type="InterPro" id="IPR029063">
    <property type="entry name" value="SAM-dependent_MTases_sf"/>
</dbReference>
<protein>
    <recommendedName>
        <fullName evidence="1">Methyltransferase type 11 domain-containing protein</fullName>
    </recommendedName>
</protein>
<dbReference type="OrthoDB" id="9777830at2"/>
<evidence type="ECO:0000313" key="2">
    <source>
        <dbReference type="EMBL" id="OWJ68230.1"/>
    </source>
</evidence>
<gene>
    <name evidence="2" type="ORF">BWR60_04830</name>
</gene>
<accession>A0A211ZSJ1</accession>
<comment type="caution">
    <text evidence="2">The sequence shown here is derived from an EMBL/GenBank/DDBJ whole genome shotgun (WGS) entry which is preliminary data.</text>
</comment>
<name>A0A211ZSJ1_9PROT</name>
<dbReference type="PANTHER" id="PTHR43464">
    <property type="entry name" value="METHYLTRANSFERASE"/>
    <property type="match status" value="1"/>
</dbReference>
<dbReference type="Pfam" id="PF08241">
    <property type="entry name" value="Methyltransf_11"/>
    <property type="match status" value="1"/>
</dbReference>
<organism evidence="2 3">
    <name type="scientific">Inquilinus limosus</name>
    <dbReference type="NCBI Taxonomy" id="171674"/>
    <lineage>
        <taxon>Bacteria</taxon>
        <taxon>Pseudomonadati</taxon>
        <taxon>Pseudomonadota</taxon>
        <taxon>Alphaproteobacteria</taxon>
        <taxon>Rhodospirillales</taxon>
        <taxon>Rhodospirillaceae</taxon>
        <taxon>Inquilinus</taxon>
    </lineage>
</organism>
<keyword evidence="3" id="KW-1185">Reference proteome</keyword>
<evidence type="ECO:0000259" key="1">
    <source>
        <dbReference type="Pfam" id="PF08241"/>
    </source>
</evidence>
<dbReference type="SUPFAM" id="SSF53335">
    <property type="entry name" value="S-adenosyl-L-methionine-dependent methyltransferases"/>
    <property type="match status" value="1"/>
</dbReference>
<dbReference type="EMBL" id="NHON01000006">
    <property type="protein sequence ID" value="OWJ68230.1"/>
    <property type="molecule type" value="Genomic_DNA"/>
</dbReference>
<reference evidence="3" key="1">
    <citation type="submission" date="2017-05" db="EMBL/GenBank/DDBJ databases">
        <authorList>
            <person name="Macchi M."/>
            <person name="Festa S."/>
            <person name="Coppotelli B.M."/>
            <person name="Morelli I.S."/>
        </authorList>
    </citation>
    <scope>NUCLEOTIDE SEQUENCE [LARGE SCALE GENOMIC DNA]</scope>
    <source>
        <strain evidence="3">I</strain>
    </source>
</reference>
<feature type="domain" description="Methyltransferase type 11" evidence="1">
    <location>
        <begin position="56"/>
        <end position="154"/>
    </location>
</feature>
<dbReference type="RefSeq" id="WP_088149881.1">
    <property type="nucleotide sequence ID" value="NZ_NHON01000006.1"/>
</dbReference>
<dbReference type="GO" id="GO:0008757">
    <property type="term" value="F:S-adenosylmethionine-dependent methyltransferase activity"/>
    <property type="evidence" value="ECO:0007669"/>
    <property type="project" value="InterPro"/>
</dbReference>
<sequence length="226" mass="24663">MAGPADDYEAQYRSLREMGQPGWAGDQYERGLARLKETLDRLEREGALPVPPARMLELGCGNGQSSYLLAGKGYEVQGIDISATAVAWARERFAVAGLHGTFHEGTVCCMPVFADGIFDIVFDGSCLHCLIGDDRAACLAEIRRILWPDGVFVVSSMCGEPRSADARARFDPRARCLMRDGHPYRTLKPLSALEAELAGAGFAVQDRRVAVSPWWDHATLVCGRAC</sequence>